<evidence type="ECO:0000313" key="4">
    <source>
        <dbReference type="EMBL" id="MBA2796764.1"/>
    </source>
</evidence>
<protein>
    <submittedName>
        <fullName evidence="4">TetR family transcriptional regulator</fullName>
    </submittedName>
</protein>
<dbReference type="EMBL" id="JACEGE010000031">
    <property type="protein sequence ID" value="MBA2796764.1"/>
    <property type="molecule type" value="Genomic_DNA"/>
</dbReference>
<dbReference type="AlphaFoldDB" id="A0A7V9WTG1"/>
<accession>A0A7V9WTG1</accession>
<evidence type="ECO:0000313" key="5">
    <source>
        <dbReference type="Proteomes" id="UP000524462"/>
    </source>
</evidence>
<feature type="DNA-binding region" description="H-T-H motif" evidence="2">
    <location>
        <begin position="29"/>
        <end position="48"/>
    </location>
</feature>
<evidence type="ECO:0000259" key="3">
    <source>
        <dbReference type="PROSITE" id="PS50977"/>
    </source>
</evidence>
<dbReference type="InterPro" id="IPR050624">
    <property type="entry name" value="HTH-type_Tx_Regulator"/>
</dbReference>
<dbReference type="PANTHER" id="PTHR43479:SF11">
    <property type="entry name" value="ACREF_ENVCD OPERON REPRESSOR-RELATED"/>
    <property type="match status" value="1"/>
</dbReference>
<proteinExistence type="predicted"/>
<dbReference type="PROSITE" id="PS50977">
    <property type="entry name" value="HTH_TETR_2"/>
    <property type="match status" value="1"/>
</dbReference>
<feature type="domain" description="HTH tetR-type" evidence="3">
    <location>
        <begin position="6"/>
        <end position="66"/>
    </location>
</feature>
<dbReference type="SUPFAM" id="SSF46689">
    <property type="entry name" value="Homeodomain-like"/>
    <property type="match status" value="1"/>
</dbReference>
<sequence>MFEKYTDINLKFVEAISRLLCFKNFKKITVSDLAREANLSRRTFYNYYSSKNEFYNTAIYILLDEITKILNSDPTLGCEILTEMFTFIYKNKNIFFSFVINYPNIKRIIKEYIEVTVVYSAIPNLRERLEISYKIPYDYALELYILTIESIILKWIENNFDQTPERIASFIVISTKI</sequence>
<dbReference type="InterPro" id="IPR001647">
    <property type="entry name" value="HTH_TetR"/>
</dbReference>
<name>A0A7V9WTG1_STRPO</name>
<dbReference type="Proteomes" id="UP000524462">
    <property type="component" value="Unassembled WGS sequence"/>
</dbReference>
<evidence type="ECO:0000256" key="1">
    <source>
        <dbReference type="ARBA" id="ARBA00023125"/>
    </source>
</evidence>
<dbReference type="InterPro" id="IPR009057">
    <property type="entry name" value="Homeodomain-like_sf"/>
</dbReference>
<reference evidence="4 5" key="1">
    <citation type="submission" date="2020-07" db="EMBL/GenBank/DDBJ databases">
        <title>Molecular and genomic characterization of Streptococcus porcinus isolated from diseased swine in Brazil.</title>
        <authorList>
            <person name="Moreno L.Z."/>
            <person name="Matajira C.E.C."/>
            <person name="Poor A.P."/>
            <person name="Dutra M.C."/>
            <person name="Moreno A.M."/>
        </authorList>
    </citation>
    <scope>NUCLEOTIDE SEQUENCE [LARGE SCALE GENOMIC DNA]</scope>
    <source>
        <strain evidence="4 5">SP0816-2</strain>
    </source>
</reference>
<comment type="caution">
    <text evidence="4">The sequence shown here is derived from an EMBL/GenBank/DDBJ whole genome shotgun (WGS) entry which is preliminary data.</text>
</comment>
<dbReference type="GO" id="GO:0003677">
    <property type="term" value="F:DNA binding"/>
    <property type="evidence" value="ECO:0007669"/>
    <property type="project" value="UniProtKB-UniRule"/>
</dbReference>
<organism evidence="4 5">
    <name type="scientific">Streptococcus porcinus</name>
    <dbReference type="NCBI Taxonomy" id="1340"/>
    <lineage>
        <taxon>Bacteria</taxon>
        <taxon>Bacillati</taxon>
        <taxon>Bacillota</taxon>
        <taxon>Bacilli</taxon>
        <taxon>Lactobacillales</taxon>
        <taxon>Streptococcaceae</taxon>
        <taxon>Streptococcus</taxon>
    </lineage>
</organism>
<dbReference type="Gene3D" id="1.10.357.10">
    <property type="entry name" value="Tetracycline Repressor, domain 2"/>
    <property type="match status" value="1"/>
</dbReference>
<keyword evidence="1 2" id="KW-0238">DNA-binding</keyword>
<evidence type="ECO:0000256" key="2">
    <source>
        <dbReference type="PROSITE-ProRule" id="PRU00335"/>
    </source>
</evidence>
<dbReference type="Pfam" id="PF00440">
    <property type="entry name" value="TetR_N"/>
    <property type="match status" value="1"/>
</dbReference>
<dbReference type="Pfam" id="PF14278">
    <property type="entry name" value="TetR_C_8"/>
    <property type="match status" value="1"/>
</dbReference>
<dbReference type="InterPro" id="IPR039532">
    <property type="entry name" value="TetR_C_Firmicutes"/>
</dbReference>
<dbReference type="RefSeq" id="WP_181460632.1">
    <property type="nucleotide sequence ID" value="NZ_JACEGE010000031.1"/>
</dbReference>
<dbReference type="PANTHER" id="PTHR43479">
    <property type="entry name" value="ACREF/ENVCD OPERON REPRESSOR-RELATED"/>
    <property type="match status" value="1"/>
</dbReference>
<gene>
    <name evidence="4" type="ORF">H1B29_09790</name>
</gene>